<dbReference type="SUPFAM" id="SSF53474">
    <property type="entry name" value="alpha/beta-Hydrolases"/>
    <property type="match status" value="1"/>
</dbReference>
<evidence type="ECO:0008006" key="4">
    <source>
        <dbReference type="Google" id="ProtNLM"/>
    </source>
</evidence>
<dbReference type="InterPro" id="IPR029058">
    <property type="entry name" value="AB_hydrolase_fold"/>
</dbReference>
<evidence type="ECO:0000313" key="3">
    <source>
        <dbReference type="Proteomes" id="UP001499947"/>
    </source>
</evidence>
<protein>
    <recommendedName>
        <fullName evidence="4">AB hydrolase-1 domain-containing protein</fullName>
    </recommendedName>
</protein>
<keyword evidence="3" id="KW-1185">Reference proteome</keyword>
<gene>
    <name evidence="2" type="ORF">GCM10009680_84850</name>
</gene>
<organism evidence="2 3">
    <name type="scientific">Streptomyces yatensis</name>
    <dbReference type="NCBI Taxonomy" id="155177"/>
    <lineage>
        <taxon>Bacteria</taxon>
        <taxon>Bacillati</taxon>
        <taxon>Actinomycetota</taxon>
        <taxon>Actinomycetes</taxon>
        <taxon>Kitasatosporales</taxon>
        <taxon>Streptomycetaceae</taxon>
        <taxon>Streptomyces</taxon>
        <taxon>Streptomyces violaceusniger group</taxon>
    </lineage>
</organism>
<accession>A0ABN2JL36</accession>
<comment type="caution">
    <text evidence="2">The sequence shown here is derived from an EMBL/GenBank/DDBJ whole genome shotgun (WGS) entry which is preliminary data.</text>
</comment>
<reference evidence="2 3" key="1">
    <citation type="journal article" date="2019" name="Int. J. Syst. Evol. Microbiol.">
        <title>The Global Catalogue of Microorganisms (GCM) 10K type strain sequencing project: providing services to taxonomists for standard genome sequencing and annotation.</title>
        <authorList>
            <consortium name="The Broad Institute Genomics Platform"/>
            <consortium name="The Broad Institute Genome Sequencing Center for Infectious Disease"/>
            <person name="Wu L."/>
            <person name="Ma J."/>
        </authorList>
    </citation>
    <scope>NUCLEOTIDE SEQUENCE [LARGE SCALE GENOMIC DNA]</scope>
    <source>
        <strain evidence="2 3">JCM 13244</strain>
    </source>
</reference>
<proteinExistence type="predicted"/>
<sequence length="137" mass="14657">MADLHHLLDRLRVDAAHLVAAAGGGPIALEYSLLHPERVTSLVLSGTVGGLADADYLEEQARCVTPELGSLPWHLRNCRPDTARFTPKESGGGRRFGPPRTKSENSPSGVGHARRSLLPGWPASPRPSCCSSVWPTC</sequence>
<name>A0ABN2JL36_9ACTN</name>
<feature type="region of interest" description="Disordered" evidence="1">
    <location>
        <begin position="82"/>
        <end position="127"/>
    </location>
</feature>
<dbReference type="Gene3D" id="3.40.50.1820">
    <property type="entry name" value="alpha/beta hydrolase"/>
    <property type="match status" value="1"/>
</dbReference>
<dbReference type="EMBL" id="BAAALR010000146">
    <property type="protein sequence ID" value="GAA1730962.1"/>
    <property type="molecule type" value="Genomic_DNA"/>
</dbReference>
<evidence type="ECO:0000313" key="2">
    <source>
        <dbReference type="EMBL" id="GAA1730962.1"/>
    </source>
</evidence>
<dbReference type="Proteomes" id="UP001499947">
    <property type="component" value="Unassembled WGS sequence"/>
</dbReference>
<evidence type="ECO:0000256" key="1">
    <source>
        <dbReference type="SAM" id="MobiDB-lite"/>
    </source>
</evidence>